<keyword evidence="3" id="KW-0804">Transcription</keyword>
<evidence type="ECO:0000313" key="6">
    <source>
        <dbReference type="Proteomes" id="UP000295515"/>
    </source>
</evidence>
<keyword evidence="6" id="KW-1185">Reference proteome</keyword>
<dbReference type="EMBL" id="SMCQ01000019">
    <property type="protein sequence ID" value="TCV95041.1"/>
    <property type="molecule type" value="Genomic_DNA"/>
</dbReference>
<dbReference type="GO" id="GO:0003700">
    <property type="term" value="F:DNA-binding transcription factor activity"/>
    <property type="evidence" value="ECO:0007669"/>
    <property type="project" value="InterPro"/>
</dbReference>
<dbReference type="PANTHER" id="PTHR42756">
    <property type="entry name" value="TRANSCRIPTIONAL REGULATOR, MARR"/>
    <property type="match status" value="1"/>
</dbReference>
<organism evidence="5 6">
    <name type="scientific">Longibaculum muris</name>
    <dbReference type="NCBI Taxonomy" id="1796628"/>
    <lineage>
        <taxon>Bacteria</taxon>
        <taxon>Bacillati</taxon>
        <taxon>Bacillota</taxon>
        <taxon>Erysipelotrichia</taxon>
        <taxon>Erysipelotrichales</taxon>
        <taxon>Coprobacillaceae</taxon>
        <taxon>Longibaculum</taxon>
    </lineage>
</organism>
<dbReference type="Proteomes" id="UP000295515">
    <property type="component" value="Unassembled WGS sequence"/>
</dbReference>
<dbReference type="Pfam" id="PF01047">
    <property type="entry name" value="MarR"/>
    <property type="match status" value="1"/>
</dbReference>
<protein>
    <submittedName>
        <fullName evidence="5">DNA-binding MarR family transcriptional regulator</fullName>
    </submittedName>
</protein>
<comment type="caution">
    <text evidence="5">The sequence shown here is derived from an EMBL/GenBank/DDBJ whole genome shotgun (WGS) entry which is preliminary data.</text>
</comment>
<dbReference type="GeneID" id="98916121"/>
<name>A0A4R3YRI0_9FIRM</name>
<dbReference type="PROSITE" id="PS50995">
    <property type="entry name" value="HTH_MARR_2"/>
    <property type="match status" value="1"/>
</dbReference>
<feature type="domain" description="HTH marR-type" evidence="4">
    <location>
        <begin position="1"/>
        <end position="148"/>
    </location>
</feature>
<dbReference type="InterPro" id="IPR036388">
    <property type="entry name" value="WH-like_DNA-bd_sf"/>
</dbReference>
<accession>A0A4R3YRI0</accession>
<dbReference type="PROSITE" id="PS01117">
    <property type="entry name" value="HTH_MARR_1"/>
    <property type="match status" value="1"/>
</dbReference>
<evidence type="ECO:0000313" key="5">
    <source>
        <dbReference type="EMBL" id="TCV95041.1"/>
    </source>
</evidence>
<evidence type="ECO:0000256" key="2">
    <source>
        <dbReference type="ARBA" id="ARBA00023125"/>
    </source>
</evidence>
<evidence type="ECO:0000256" key="3">
    <source>
        <dbReference type="ARBA" id="ARBA00023163"/>
    </source>
</evidence>
<keyword evidence="1" id="KW-0805">Transcription regulation</keyword>
<sequence>MNNQCPICSKNCLLSNLQCEKGQKYFQQDLTNKLIKCGHILTHKTGKKRSQENILEILLKHKEISQRELQEILDIEAGSMSEIIAKLEQREYIKRYKDERDKRRYIISLTKKGYEKITNKKTNDEDMFDMLSTEEQIQLNDMLNTLLKEWYIRHMKYQK</sequence>
<proteinExistence type="predicted"/>
<dbReference type="InterPro" id="IPR000835">
    <property type="entry name" value="HTH_MarR-typ"/>
</dbReference>
<dbReference type="Gene3D" id="1.10.10.10">
    <property type="entry name" value="Winged helix-like DNA-binding domain superfamily/Winged helix DNA-binding domain"/>
    <property type="match status" value="1"/>
</dbReference>
<dbReference type="InterPro" id="IPR023187">
    <property type="entry name" value="Tscrpt_reg_MarR-type_CS"/>
</dbReference>
<dbReference type="PRINTS" id="PR00598">
    <property type="entry name" value="HTHMARR"/>
</dbReference>
<dbReference type="InterPro" id="IPR036390">
    <property type="entry name" value="WH_DNA-bd_sf"/>
</dbReference>
<reference evidence="5 6" key="1">
    <citation type="submission" date="2019-03" db="EMBL/GenBank/DDBJ databases">
        <title>Genomic Encyclopedia of Type Strains, Phase IV (KMG-IV): sequencing the most valuable type-strain genomes for metagenomic binning, comparative biology and taxonomic classification.</title>
        <authorList>
            <person name="Goeker M."/>
        </authorList>
    </citation>
    <scope>NUCLEOTIDE SEQUENCE [LARGE SCALE GENOMIC DNA]</scope>
    <source>
        <strain evidence="5 6">DSM 29487</strain>
    </source>
</reference>
<dbReference type="RefSeq" id="WP_066445043.1">
    <property type="nucleotide sequence ID" value="NZ_JANKBF010000017.1"/>
</dbReference>
<dbReference type="AlphaFoldDB" id="A0A4R3YRI0"/>
<dbReference type="SUPFAM" id="SSF46785">
    <property type="entry name" value="Winged helix' DNA-binding domain"/>
    <property type="match status" value="1"/>
</dbReference>
<evidence type="ECO:0000256" key="1">
    <source>
        <dbReference type="ARBA" id="ARBA00023015"/>
    </source>
</evidence>
<dbReference type="GO" id="GO:0003677">
    <property type="term" value="F:DNA binding"/>
    <property type="evidence" value="ECO:0007669"/>
    <property type="project" value="UniProtKB-KW"/>
</dbReference>
<dbReference type="PANTHER" id="PTHR42756:SF1">
    <property type="entry name" value="TRANSCRIPTIONAL REPRESSOR OF EMRAB OPERON"/>
    <property type="match status" value="1"/>
</dbReference>
<dbReference type="SMART" id="SM00347">
    <property type="entry name" value="HTH_MARR"/>
    <property type="match status" value="1"/>
</dbReference>
<gene>
    <name evidence="5" type="ORF">EDD60_11928</name>
</gene>
<keyword evidence="2 5" id="KW-0238">DNA-binding</keyword>
<evidence type="ECO:0000259" key="4">
    <source>
        <dbReference type="PROSITE" id="PS50995"/>
    </source>
</evidence>